<evidence type="ECO:0000313" key="2">
    <source>
        <dbReference type="Proteomes" id="UP000319557"/>
    </source>
</evidence>
<sequence>MLSEQEASQGPPLDLKSSTASFRWRILVDDLVVEALSEHEFAVYNPRFADAFLLNAIDAEILRILNRVPSSAANQQTLVGEVSVALDLPIDHQLSQYVELSLGQMAEIGIVYVEVTN</sequence>
<gene>
    <name evidence="1" type="ORF">EC9_25180</name>
</gene>
<dbReference type="Proteomes" id="UP000319557">
    <property type="component" value="Chromosome"/>
</dbReference>
<protein>
    <submittedName>
        <fullName evidence="1">Uncharacterized protein</fullName>
    </submittedName>
</protein>
<name>A0A517M0B6_9BACT</name>
<dbReference type="EMBL" id="CP036261">
    <property type="protein sequence ID" value="QDS88328.1"/>
    <property type="molecule type" value="Genomic_DNA"/>
</dbReference>
<reference evidence="1 2" key="1">
    <citation type="submission" date="2019-02" db="EMBL/GenBank/DDBJ databases">
        <title>Deep-cultivation of Planctomycetes and their phenomic and genomic characterization uncovers novel biology.</title>
        <authorList>
            <person name="Wiegand S."/>
            <person name="Jogler M."/>
            <person name="Boedeker C."/>
            <person name="Pinto D."/>
            <person name="Vollmers J."/>
            <person name="Rivas-Marin E."/>
            <person name="Kohn T."/>
            <person name="Peeters S.H."/>
            <person name="Heuer A."/>
            <person name="Rast P."/>
            <person name="Oberbeckmann S."/>
            <person name="Bunk B."/>
            <person name="Jeske O."/>
            <person name="Meyerdierks A."/>
            <person name="Storesund J.E."/>
            <person name="Kallscheuer N."/>
            <person name="Luecker S."/>
            <person name="Lage O.M."/>
            <person name="Pohl T."/>
            <person name="Merkel B.J."/>
            <person name="Hornburger P."/>
            <person name="Mueller R.-W."/>
            <person name="Bruemmer F."/>
            <person name="Labrenz M."/>
            <person name="Spormann A.M."/>
            <person name="Op den Camp H."/>
            <person name="Overmann J."/>
            <person name="Amann R."/>
            <person name="Jetten M.S.M."/>
            <person name="Mascher T."/>
            <person name="Medema M.H."/>
            <person name="Devos D.P."/>
            <person name="Kaster A.-K."/>
            <person name="Ovreas L."/>
            <person name="Rohde M."/>
            <person name="Galperin M.Y."/>
            <person name="Jogler C."/>
        </authorList>
    </citation>
    <scope>NUCLEOTIDE SEQUENCE [LARGE SCALE GENOMIC DNA]</scope>
    <source>
        <strain evidence="1 2">EC9</strain>
    </source>
</reference>
<evidence type="ECO:0000313" key="1">
    <source>
        <dbReference type="EMBL" id="QDS88328.1"/>
    </source>
</evidence>
<accession>A0A517M0B6</accession>
<organism evidence="1 2">
    <name type="scientific">Rosistilla ulvae</name>
    <dbReference type="NCBI Taxonomy" id="1930277"/>
    <lineage>
        <taxon>Bacteria</taxon>
        <taxon>Pseudomonadati</taxon>
        <taxon>Planctomycetota</taxon>
        <taxon>Planctomycetia</taxon>
        <taxon>Pirellulales</taxon>
        <taxon>Pirellulaceae</taxon>
        <taxon>Rosistilla</taxon>
    </lineage>
</organism>
<proteinExistence type="predicted"/>
<dbReference type="KEGG" id="ruv:EC9_25180"/>
<keyword evidence="2" id="KW-1185">Reference proteome</keyword>
<dbReference type="AlphaFoldDB" id="A0A517M0B6"/>